<feature type="transmembrane region" description="Helical" evidence="5">
    <location>
        <begin position="22"/>
        <end position="41"/>
    </location>
</feature>
<comment type="subcellular location">
    <subcellularLocation>
        <location evidence="1">Membrane</location>
        <topology evidence="1">Multi-pass membrane protein</topology>
    </subcellularLocation>
</comment>
<evidence type="ECO:0000256" key="2">
    <source>
        <dbReference type="ARBA" id="ARBA00022692"/>
    </source>
</evidence>
<reference evidence="6" key="1">
    <citation type="submission" date="2021-05" db="EMBL/GenBank/DDBJ databases">
        <authorList>
            <person name="Alioto T."/>
            <person name="Alioto T."/>
            <person name="Gomez Garrido J."/>
        </authorList>
    </citation>
    <scope>NUCLEOTIDE SEQUENCE</scope>
</reference>
<keyword evidence="4 5" id="KW-0472">Membrane</keyword>
<dbReference type="EMBL" id="HBUF01529214">
    <property type="protein sequence ID" value="CAG6751194.1"/>
    <property type="molecule type" value="Transcribed_RNA"/>
</dbReference>
<dbReference type="EMBL" id="HBUF01080014">
    <property type="protein sequence ID" value="CAG6632522.1"/>
    <property type="molecule type" value="Transcribed_RNA"/>
</dbReference>
<proteinExistence type="predicted"/>
<feature type="transmembrane region" description="Helical" evidence="5">
    <location>
        <begin position="409"/>
        <end position="430"/>
    </location>
</feature>
<evidence type="ECO:0000256" key="3">
    <source>
        <dbReference type="ARBA" id="ARBA00022989"/>
    </source>
</evidence>
<dbReference type="EMBL" id="HBUF01080013">
    <property type="protein sequence ID" value="CAG6632518.1"/>
    <property type="molecule type" value="Transcribed_RNA"/>
</dbReference>
<dbReference type="EMBL" id="HBUF01080012">
    <property type="protein sequence ID" value="CAG6632514.1"/>
    <property type="molecule type" value="Transcribed_RNA"/>
</dbReference>
<feature type="transmembrane region" description="Helical" evidence="5">
    <location>
        <begin position="223"/>
        <end position="246"/>
    </location>
</feature>
<evidence type="ECO:0000313" key="6">
    <source>
        <dbReference type="EMBL" id="CAG6751194.1"/>
    </source>
</evidence>
<keyword evidence="3 5" id="KW-1133">Transmembrane helix</keyword>
<sequence length="483" mass="53793">MPISDSYSSKVCGLINGILSKYQRLAVGCCALIVVDLLWVLSAQITKRFNIQKLNGSERPFFTTYVRSSLFVIYLLKYFYWTPLKSCNQPPGDYMSVDQDVEDESYFTDQNGPPGELSDATFVPLVYSGRSSGTESETEHSNRKKHVRFSKLTEVRHLSDKEANEALLARLSYQATLRTNELTFIQSVNNYNVPHTAKVAFLFSVLRFGAEYSFQCSLSNGEVGIVALICSSCSLVTLMLCAIFPLTPADRFSLSKGVAVCISVCGLILVTISNSYMEHVHIPSGALLGLVSALFYSLYIVFLRQHVEKEEKLDILLFYGFVGLYSAILLWPLLFILHYNSWEVFSLPDRDQWLILLLEGLVGSVLTETLWLWGMLLTSPLIATLGLGLTIPLSMLVDMSLYQVSYPRLFYIGAVPVMLAFVASILLVQISSRDPVLDIMQSCAGSLCGEAGRVTKKLSDVDSEQSESLISINTCEHEIDHEA</sequence>
<dbReference type="PANTHER" id="PTHR23051:SF0">
    <property type="entry name" value="SOLUTE CARRIER FAMILY 35 MEMBER F5"/>
    <property type="match status" value="1"/>
</dbReference>
<feature type="transmembrane region" description="Helical" evidence="5">
    <location>
        <begin position="258"/>
        <end position="276"/>
    </location>
</feature>
<evidence type="ECO:0000256" key="5">
    <source>
        <dbReference type="SAM" id="Phobius"/>
    </source>
</evidence>
<evidence type="ECO:0000256" key="4">
    <source>
        <dbReference type="ARBA" id="ARBA00023136"/>
    </source>
</evidence>
<dbReference type="AlphaFoldDB" id="A0A8D8ZQ67"/>
<dbReference type="EMBL" id="HBUF01372916">
    <property type="protein sequence ID" value="CAG6727003.1"/>
    <property type="molecule type" value="Transcribed_RNA"/>
</dbReference>
<name>A0A8D8ZQ67_9HEMI</name>
<evidence type="ECO:0000256" key="1">
    <source>
        <dbReference type="ARBA" id="ARBA00004141"/>
    </source>
</evidence>
<feature type="transmembrane region" description="Helical" evidence="5">
    <location>
        <begin position="315"/>
        <end position="341"/>
    </location>
</feature>
<accession>A0A8D8ZQ67</accession>
<keyword evidence="2 5" id="KW-0812">Transmembrane</keyword>
<feature type="transmembrane region" description="Helical" evidence="5">
    <location>
        <begin position="282"/>
        <end position="303"/>
    </location>
</feature>
<protein>
    <submittedName>
        <fullName evidence="6">Solute carrier family 35 member F5</fullName>
    </submittedName>
</protein>
<feature type="transmembrane region" description="Helical" evidence="5">
    <location>
        <begin position="380"/>
        <end position="397"/>
    </location>
</feature>
<dbReference type="EMBL" id="HBUF01191368">
    <property type="protein sequence ID" value="CAG6658470.1"/>
    <property type="molecule type" value="Transcribed_RNA"/>
</dbReference>
<dbReference type="EMBL" id="HBUF01372915">
    <property type="protein sequence ID" value="CAG6727002.1"/>
    <property type="molecule type" value="Transcribed_RNA"/>
</dbReference>
<organism evidence="6">
    <name type="scientific">Cacopsylla melanoneura</name>
    <dbReference type="NCBI Taxonomy" id="428564"/>
    <lineage>
        <taxon>Eukaryota</taxon>
        <taxon>Metazoa</taxon>
        <taxon>Ecdysozoa</taxon>
        <taxon>Arthropoda</taxon>
        <taxon>Hexapoda</taxon>
        <taxon>Insecta</taxon>
        <taxon>Pterygota</taxon>
        <taxon>Neoptera</taxon>
        <taxon>Paraneoptera</taxon>
        <taxon>Hemiptera</taxon>
        <taxon>Sternorrhyncha</taxon>
        <taxon>Psylloidea</taxon>
        <taxon>Psyllidae</taxon>
        <taxon>Psyllinae</taxon>
        <taxon>Cacopsylla</taxon>
    </lineage>
</organism>
<dbReference type="PANTHER" id="PTHR23051">
    <property type="entry name" value="SOLUTE CARRIER FAMILY 35, MEMBER F5"/>
    <property type="match status" value="1"/>
</dbReference>
<dbReference type="GO" id="GO:0016020">
    <property type="term" value="C:membrane"/>
    <property type="evidence" value="ECO:0007669"/>
    <property type="project" value="UniProtKB-SubCell"/>
</dbReference>
<dbReference type="EMBL" id="HBUF01080011">
    <property type="protein sequence ID" value="CAG6632510.1"/>
    <property type="molecule type" value="Transcribed_RNA"/>
</dbReference>